<dbReference type="EMBL" id="UINC01017582">
    <property type="protein sequence ID" value="SVA73054.1"/>
    <property type="molecule type" value="Genomic_DNA"/>
</dbReference>
<dbReference type="AlphaFoldDB" id="A0A381Y7Q6"/>
<sequence length="776" mass="90893">MKKGTTTINLDTKSQLAKLLATENIIIQHNNVSTASFNTKTRVLTLPIFKESHGDVYDMLIAHECAHALFTPQNGWKKIQDDDELRTYVNVLEDTRIDKKIQKKYPGVVRNYINGFDILEKQNFFGMKDKDLNKELMLIDKINLRSKSSNRLPFIFDDKANNWLDKVDSIKSFTDVVRVAKDMLNWQKKQVEQMKKLPDFDDHPLIKNYELSDEDATDPEDSKEQDQKSESADNPDVQDEKNDKRDSEEKATDKDLKDKEEEEKKEKAKTATQHAKGADGDPKPKKLKAITNDFFEQKKESLLDKKTSYVYGTLPKPNLDQCLVSYKTFLNDFRKHISDQVQSNPESTLEYKRWILDKFKKFRTENKKTVMYLVKEFEMKKAASAYKRASTDKTGVIDPLKLKNYKFSEDIFKRMTIIPDGKNHGMIMLLDWSGSMSDCIADTVAQLINLVEFTRKVNIPFEVYFFTSERDSDERDKQYWNYKYGDFCFDEFKLVNCLSHRMKKNEFEESLLYMFHMAKDYDQRWSRNWSDPEYPKGSNYHIPDKYYLGNTPLNEALIVCNNLIPEFQKKYKVEKLTFITLTDGGGNSFRHNQIIPIPDKPTRAIDEYEIKDAKAKKQNYIKRSIDYESKVVITHKNKKIILTDGWYGSAMTDTLLSMIKSDHNPTIVGFYIIKRIRRWELDRFIGSDYKDYEHKEKLRLKIQKDFRTDNAAIVYQSGYDKYFLLNGKKLKVQNFNLQDATVKKGTGAELKRLFGKSMKNRLVSRVVLNKFIAEVA</sequence>
<feature type="compositionally biased region" description="Basic and acidic residues" evidence="1">
    <location>
        <begin position="220"/>
        <end position="231"/>
    </location>
</feature>
<organism evidence="2">
    <name type="scientific">marine metagenome</name>
    <dbReference type="NCBI Taxonomy" id="408172"/>
    <lineage>
        <taxon>unclassified sequences</taxon>
        <taxon>metagenomes</taxon>
        <taxon>ecological metagenomes</taxon>
    </lineage>
</organism>
<evidence type="ECO:0000256" key="1">
    <source>
        <dbReference type="SAM" id="MobiDB-lite"/>
    </source>
</evidence>
<reference evidence="2" key="1">
    <citation type="submission" date="2018-05" db="EMBL/GenBank/DDBJ databases">
        <authorList>
            <person name="Lanie J.A."/>
            <person name="Ng W.-L."/>
            <person name="Kazmierczak K.M."/>
            <person name="Andrzejewski T.M."/>
            <person name="Davidsen T.M."/>
            <person name="Wayne K.J."/>
            <person name="Tettelin H."/>
            <person name="Glass J.I."/>
            <person name="Rusch D."/>
            <person name="Podicherti R."/>
            <person name="Tsui H.-C.T."/>
            <person name="Winkler M.E."/>
        </authorList>
    </citation>
    <scope>NUCLEOTIDE SEQUENCE</scope>
</reference>
<evidence type="ECO:0000313" key="2">
    <source>
        <dbReference type="EMBL" id="SVA73054.1"/>
    </source>
</evidence>
<gene>
    <name evidence="2" type="ORF">METZ01_LOCUS125908</name>
</gene>
<protein>
    <recommendedName>
        <fullName evidence="3">Peptidase</fullName>
    </recommendedName>
</protein>
<evidence type="ECO:0008006" key="3">
    <source>
        <dbReference type="Google" id="ProtNLM"/>
    </source>
</evidence>
<dbReference type="InterPro" id="IPR036465">
    <property type="entry name" value="vWFA_dom_sf"/>
</dbReference>
<dbReference type="SUPFAM" id="SSF53300">
    <property type="entry name" value="vWA-like"/>
    <property type="match status" value="1"/>
</dbReference>
<proteinExistence type="predicted"/>
<feature type="region of interest" description="Disordered" evidence="1">
    <location>
        <begin position="210"/>
        <end position="286"/>
    </location>
</feature>
<accession>A0A381Y7Q6</accession>
<name>A0A381Y7Q6_9ZZZZ</name>
<feature type="compositionally biased region" description="Basic and acidic residues" evidence="1">
    <location>
        <begin position="238"/>
        <end position="269"/>
    </location>
</feature>